<evidence type="ECO:0000313" key="2">
    <source>
        <dbReference type="Proteomes" id="UP001341840"/>
    </source>
</evidence>
<dbReference type="EMBL" id="JASCZI010030225">
    <property type="protein sequence ID" value="MED6118994.1"/>
    <property type="molecule type" value="Genomic_DNA"/>
</dbReference>
<evidence type="ECO:0000313" key="1">
    <source>
        <dbReference type="EMBL" id="MED6118994.1"/>
    </source>
</evidence>
<sequence length="187" mass="21011">MGRKGVKEEVAPAEEAITGAVIRGLYRARESRVAPPLLRVKLTRRDVGTAVVLMRAIAPFTGDVTGAHYQNKPNHHLSLLHNMFSFASSAHDSSLILVLFSLAVYPPSIPSNRWDFNFQFGILVLFSVPWDQILTVVRMLTQMHLDRTSASRGVASLMYRPHVKLVISYGHTRMKGYPEKWSRPVCI</sequence>
<accession>A0ABU6R544</accession>
<gene>
    <name evidence="1" type="ORF">PIB30_007884</name>
</gene>
<protein>
    <submittedName>
        <fullName evidence="1">Uncharacterized protein</fullName>
    </submittedName>
</protein>
<proteinExistence type="predicted"/>
<comment type="caution">
    <text evidence="1">The sequence shown here is derived from an EMBL/GenBank/DDBJ whole genome shotgun (WGS) entry which is preliminary data.</text>
</comment>
<reference evidence="1 2" key="1">
    <citation type="journal article" date="2023" name="Plants (Basel)">
        <title>Bridging the Gap: Combining Genomics and Transcriptomics Approaches to Understand Stylosanthes scabra, an Orphan Legume from the Brazilian Caatinga.</title>
        <authorList>
            <person name="Ferreira-Neto J.R.C."/>
            <person name="da Silva M.D."/>
            <person name="Binneck E."/>
            <person name="de Melo N.F."/>
            <person name="da Silva R.H."/>
            <person name="de Melo A.L.T.M."/>
            <person name="Pandolfi V."/>
            <person name="Bustamante F.O."/>
            <person name="Brasileiro-Vidal A.C."/>
            <person name="Benko-Iseppon A.M."/>
        </authorList>
    </citation>
    <scope>NUCLEOTIDE SEQUENCE [LARGE SCALE GENOMIC DNA]</scope>
    <source>
        <tissue evidence="1">Leaves</tissue>
    </source>
</reference>
<name>A0ABU6R544_9FABA</name>
<dbReference type="Proteomes" id="UP001341840">
    <property type="component" value="Unassembled WGS sequence"/>
</dbReference>
<organism evidence="1 2">
    <name type="scientific">Stylosanthes scabra</name>
    <dbReference type="NCBI Taxonomy" id="79078"/>
    <lineage>
        <taxon>Eukaryota</taxon>
        <taxon>Viridiplantae</taxon>
        <taxon>Streptophyta</taxon>
        <taxon>Embryophyta</taxon>
        <taxon>Tracheophyta</taxon>
        <taxon>Spermatophyta</taxon>
        <taxon>Magnoliopsida</taxon>
        <taxon>eudicotyledons</taxon>
        <taxon>Gunneridae</taxon>
        <taxon>Pentapetalae</taxon>
        <taxon>rosids</taxon>
        <taxon>fabids</taxon>
        <taxon>Fabales</taxon>
        <taxon>Fabaceae</taxon>
        <taxon>Papilionoideae</taxon>
        <taxon>50 kb inversion clade</taxon>
        <taxon>dalbergioids sensu lato</taxon>
        <taxon>Dalbergieae</taxon>
        <taxon>Pterocarpus clade</taxon>
        <taxon>Stylosanthes</taxon>
    </lineage>
</organism>
<keyword evidence="2" id="KW-1185">Reference proteome</keyword>